<dbReference type="SUPFAM" id="SSF48230">
    <property type="entry name" value="Chondroitin AC/alginate lyase"/>
    <property type="match status" value="1"/>
</dbReference>
<dbReference type="InterPro" id="IPR008929">
    <property type="entry name" value="Chondroitin_lyas"/>
</dbReference>
<evidence type="ECO:0000259" key="2">
    <source>
        <dbReference type="Pfam" id="PF07940"/>
    </source>
</evidence>
<comment type="subcellular location">
    <subcellularLocation>
        <location evidence="1">Cell envelope</location>
    </subcellularLocation>
</comment>
<reference evidence="3" key="1">
    <citation type="submission" date="2020-08" db="EMBL/GenBank/DDBJ databases">
        <title>Genome public.</title>
        <authorList>
            <person name="Liu C."/>
            <person name="Sun Q."/>
        </authorList>
    </citation>
    <scope>NUCLEOTIDE SEQUENCE</scope>
    <source>
        <strain evidence="3">H8</strain>
    </source>
</reference>
<dbReference type="RefSeq" id="WP_249313181.1">
    <property type="nucleotide sequence ID" value="NZ_JACRSU010000003.1"/>
</dbReference>
<accession>A0A926HV28</accession>
<dbReference type="AlphaFoldDB" id="A0A926HV28"/>
<evidence type="ECO:0000313" key="4">
    <source>
        <dbReference type="Proteomes" id="UP000611762"/>
    </source>
</evidence>
<sequence>MYNQFQTKLPAGRHTKKLIAPIKKTAEELINTTAGCLPYSKFRLFHETGSRTEYEALYIEHRKRLNVFAVMSLYEADGKWISALEDAVWAVLDEFSWSFPAHIAKDKTPKEAAENLDLFSTETAFTLSEILYLLGDRIAPFVRTRAVSEIQRRVIAPYVKTDITWPKNNWSAVCAGSIACAVIYLGLSDVWNTIENRVLASLQTFLDSYENDGGCLEGPLYWQYGFGFFVYSAELICEYTNGRLNLLSGEKVRRMAEFAQKAHITADYVLPFADAPHNLRFDIGLLHYLKKKFSSVTVPDAKYEAVFGDDIRHHFCALIRNFFWYDEKLETEGTYDRSCYFLEDSGWYINKKHRLYFAAKGGSNAEPHNHCDLGSFVLFSGGNFILDDLGWPEYYNGYFGEKRENDLCASSRGHSVPMIDGKPQPAGEAYSAKVLSHTEAGFRLELSKAYSAPGLNSFQRSFTISDAALIVTDTLSGEINDFTERFVTRIEPKMLGGGVVKIADFTIVCGVKAEVYVSKEVFTPRLSICKMDMKPEETAYLIDFRLGRQTPGSSVTFIIEKSAGSF</sequence>
<proteinExistence type="predicted"/>
<keyword evidence="4" id="KW-1185">Reference proteome</keyword>
<dbReference type="EMBL" id="JACRSU010000003">
    <property type="protein sequence ID" value="MBC8541202.1"/>
    <property type="molecule type" value="Genomic_DNA"/>
</dbReference>
<dbReference type="InterPro" id="IPR012480">
    <property type="entry name" value="Hepar_II_III_C"/>
</dbReference>
<dbReference type="GO" id="GO:0030313">
    <property type="term" value="C:cell envelope"/>
    <property type="evidence" value="ECO:0007669"/>
    <property type="project" value="UniProtKB-SubCell"/>
</dbReference>
<feature type="domain" description="Heparinase II/III-like C-terminal" evidence="2">
    <location>
        <begin position="342"/>
        <end position="486"/>
    </location>
</feature>
<dbReference type="GO" id="GO:0016829">
    <property type="term" value="F:lyase activity"/>
    <property type="evidence" value="ECO:0007669"/>
    <property type="project" value="InterPro"/>
</dbReference>
<dbReference type="Proteomes" id="UP000611762">
    <property type="component" value="Unassembled WGS sequence"/>
</dbReference>
<evidence type="ECO:0000256" key="1">
    <source>
        <dbReference type="ARBA" id="ARBA00004196"/>
    </source>
</evidence>
<dbReference type="Pfam" id="PF07940">
    <property type="entry name" value="Hepar_II_III_C"/>
    <property type="match status" value="1"/>
</dbReference>
<dbReference type="Gene3D" id="1.50.10.100">
    <property type="entry name" value="Chondroitin AC/alginate lyase"/>
    <property type="match status" value="1"/>
</dbReference>
<protein>
    <submittedName>
        <fullName evidence="3">Heparinase II/III family protein</fullName>
    </submittedName>
</protein>
<organism evidence="3 4">
    <name type="scientific">Congzhengia minquanensis</name>
    <dbReference type="NCBI Taxonomy" id="2763657"/>
    <lineage>
        <taxon>Bacteria</taxon>
        <taxon>Bacillati</taxon>
        <taxon>Bacillota</taxon>
        <taxon>Clostridia</taxon>
        <taxon>Eubacteriales</taxon>
        <taxon>Oscillospiraceae</taxon>
        <taxon>Congzhengia</taxon>
    </lineage>
</organism>
<name>A0A926HV28_9FIRM</name>
<comment type="caution">
    <text evidence="3">The sequence shown here is derived from an EMBL/GenBank/DDBJ whole genome shotgun (WGS) entry which is preliminary data.</text>
</comment>
<evidence type="ECO:0000313" key="3">
    <source>
        <dbReference type="EMBL" id="MBC8541202.1"/>
    </source>
</evidence>
<dbReference type="Gene3D" id="2.70.98.70">
    <property type="match status" value="1"/>
</dbReference>
<gene>
    <name evidence="3" type="ORF">H8698_09470</name>
</gene>